<organism evidence="3 4">
    <name type="scientific">Nocardia uniformis</name>
    <dbReference type="NCBI Taxonomy" id="53432"/>
    <lineage>
        <taxon>Bacteria</taxon>
        <taxon>Bacillati</taxon>
        <taxon>Actinomycetota</taxon>
        <taxon>Actinomycetes</taxon>
        <taxon>Mycobacteriales</taxon>
        <taxon>Nocardiaceae</taxon>
        <taxon>Nocardia</taxon>
    </lineage>
</organism>
<feature type="transmembrane region" description="Helical" evidence="1">
    <location>
        <begin position="30"/>
        <end position="50"/>
    </location>
</feature>
<keyword evidence="4" id="KW-1185">Reference proteome</keyword>
<gene>
    <name evidence="3" type="ORF">HLB23_13760</name>
</gene>
<dbReference type="AlphaFoldDB" id="A0A849BWD6"/>
<accession>A0A849BWD6</accession>
<dbReference type="EMBL" id="JABELX010000004">
    <property type="protein sequence ID" value="NNH70913.1"/>
    <property type="molecule type" value="Genomic_DNA"/>
</dbReference>
<dbReference type="RefSeq" id="WP_169815102.1">
    <property type="nucleotide sequence ID" value="NZ_JABELX010000004.1"/>
</dbReference>
<evidence type="ECO:0000259" key="2">
    <source>
        <dbReference type="Pfam" id="PF02470"/>
    </source>
</evidence>
<reference evidence="3 4" key="1">
    <citation type="submission" date="2020-05" db="EMBL/GenBank/DDBJ databases">
        <title>MicrobeNet Type strains.</title>
        <authorList>
            <person name="Nicholson A.C."/>
        </authorList>
    </citation>
    <scope>NUCLEOTIDE SEQUENCE [LARGE SCALE GENOMIC DNA]</scope>
    <source>
        <strain evidence="3 4">JCM 3224</strain>
    </source>
</reference>
<comment type="caution">
    <text evidence="3">The sequence shown here is derived from an EMBL/GenBank/DDBJ whole genome shotgun (WGS) entry which is preliminary data.</text>
</comment>
<keyword evidence="1" id="KW-0472">Membrane</keyword>
<dbReference type="Pfam" id="PF02470">
    <property type="entry name" value="MlaD"/>
    <property type="match status" value="1"/>
</dbReference>
<feature type="domain" description="Mce/MlaD" evidence="2">
    <location>
        <begin position="72"/>
        <end position="142"/>
    </location>
</feature>
<keyword evidence="1" id="KW-1133">Transmembrane helix</keyword>
<name>A0A849BWD6_9NOCA</name>
<dbReference type="InterPro" id="IPR052336">
    <property type="entry name" value="MlaD_Phospholipid_Transporter"/>
</dbReference>
<evidence type="ECO:0000256" key="1">
    <source>
        <dbReference type="SAM" id="Phobius"/>
    </source>
</evidence>
<evidence type="ECO:0000313" key="3">
    <source>
        <dbReference type="EMBL" id="NNH70913.1"/>
    </source>
</evidence>
<sequence>MRALWRIPYALLRATSDQLRTTFPAKGLRTLRIVGVGVVLLAVLIGVSMGPQVWAAGEQRYDAAFNRIGMCAEFSDAVGIYKGNGVSMLGVNVGNITDIQPQGDRVLVRFDIDRDLELPANVMAATVSGSIVTDRTIQLTPPYRQGAKFDTAQCIPLSRTRTAKGISAGFAATDTLVKALLGKTADGTPTDPQQSPELLRTLLNTTADQAITAAPAIDGILRDLPTLLGDVGGREAQLRSLISNTDALSTDLVANAGSIRAIVSQANTVLATFTELMPQLVTGLGHLNAGVLILIRNLEKYGTRLVTAVDTAVPTIGLLADHTGDIKDVLAQLPQLGNNLLALYDPAGRTGGIGLRPPQIRVSTDFARDMCVAAGILSKTPAIPPLPNPECNLDLTPGGTVDFGLIQILLRAAGAGVTE</sequence>
<dbReference type="PANTHER" id="PTHR33371:SF4">
    <property type="entry name" value="INTERMEMBRANE PHOSPHOLIPID TRANSPORT SYSTEM BINDING PROTEIN MLAD"/>
    <property type="match status" value="1"/>
</dbReference>
<dbReference type="GO" id="GO:0005576">
    <property type="term" value="C:extracellular region"/>
    <property type="evidence" value="ECO:0007669"/>
    <property type="project" value="TreeGrafter"/>
</dbReference>
<protein>
    <submittedName>
        <fullName evidence="3">MCE family protein</fullName>
    </submittedName>
</protein>
<keyword evidence="1" id="KW-0812">Transmembrane</keyword>
<dbReference type="Proteomes" id="UP000586827">
    <property type="component" value="Unassembled WGS sequence"/>
</dbReference>
<dbReference type="PANTHER" id="PTHR33371">
    <property type="entry name" value="INTERMEMBRANE PHOSPHOLIPID TRANSPORT SYSTEM BINDING PROTEIN MLAD-RELATED"/>
    <property type="match status" value="1"/>
</dbReference>
<dbReference type="InterPro" id="IPR003399">
    <property type="entry name" value="Mce/MlaD"/>
</dbReference>
<evidence type="ECO:0000313" key="4">
    <source>
        <dbReference type="Proteomes" id="UP000586827"/>
    </source>
</evidence>
<proteinExistence type="predicted"/>